<feature type="compositionally biased region" description="Basic and acidic residues" evidence="1">
    <location>
        <begin position="135"/>
        <end position="149"/>
    </location>
</feature>
<feature type="compositionally biased region" description="Basic residues" evidence="1">
    <location>
        <begin position="1"/>
        <end position="23"/>
    </location>
</feature>
<protein>
    <submittedName>
        <fullName evidence="2">Uncharacterized protein</fullName>
    </submittedName>
</protein>
<feature type="region of interest" description="Disordered" evidence="1">
    <location>
        <begin position="1"/>
        <end position="209"/>
    </location>
</feature>
<dbReference type="EMBL" id="CADCVR010000065">
    <property type="protein sequence ID" value="CAA9501924.1"/>
    <property type="molecule type" value="Genomic_DNA"/>
</dbReference>
<feature type="compositionally biased region" description="Basic residues" evidence="1">
    <location>
        <begin position="175"/>
        <end position="188"/>
    </location>
</feature>
<feature type="compositionally biased region" description="Basic and acidic residues" evidence="1">
    <location>
        <begin position="39"/>
        <end position="63"/>
    </location>
</feature>
<feature type="non-terminal residue" evidence="2">
    <location>
        <position position="1"/>
    </location>
</feature>
<reference evidence="2" key="1">
    <citation type="submission" date="2020-02" db="EMBL/GenBank/DDBJ databases">
        <authorList>
            <person name="Meier V. D."/>
        </authorList>
    </citation>
    <scope>NUCLEOTIDE SEQUENCE</scope>
    <source>
        <strain evidence="2">AVDCRST_MAG53</strain>
    </source>
</reference>
<feature type="compositionally biased region" description="Low complexity" evidence="1">
    <location>
        <begin position="150"/>
        <end position="164"/>
    </location>
</feature>
<proteinExistence type="predicted"/>
<accession>A0A6J4SLM7</accession>
<evidence type="ECO:0000256" key="1">
    <source>
        <dbReference type="SAM" id="MobiDB-lite"/>
    </source>
</evidence>
<sequence length="228" mass="24882">GRPLSHRRARRQSRRAARSHRSRAPWASLPRPAGGRRRPAPDRADGGGRGPGEHRPGDPERRGAALGHGGVAPARRARVHRRRVDRLRRRALPQRHLREQHADLRSPAPARRRHAAGGAHDDRLSPPGDRGLAADADRRRDGPAPRPHADPAFGARGARAALQGRRVRDSGPQPGHRRRAAPQRRRRQGAPALALRPLQDRAPAAEPEALAARGRDLAIRVGDGARAV</sequence>
<organism evidence="2">
    <name type="scientific">uncultured Solirubrobacteraceae bacterium</name>
    <dbReference type="NCBI Taxonomy" id="1162706"/>
    <lineage>
        <taxon>Bacteria</taxon>
        <taxon>Bacillati</taxon>
        <taxon>Actinomycetota</taxon>
        <taxon>Thermoleophilia</taxon>
        <taxon>Solirubrobacterales</taxon>
        <taxon>Solirubrobacteraceae</taxon>
        <taxon>environmental samples</taxon>
    </lineage>
</organism>
<gene>
    <name evidence="2" type="ORF">AVDCRST_MAG53-2050</name>
</gene>
<dbReference type="AlphaFoldDB" id="A0A6J4SLM7"/>
<feature type="compositionally biased region" description="Basic residues" evidence="1">
    <location>
        <begin position="75"/>
        <end position="95"/>
    </location>
</feature>
<feature type="compositionally biased region" description="Low complexity" evidence="1">
    <location>
        <begin position="189"/>
        <end position="209"/>
    </location>
</feature>
<name>A0A6J4SLM7_9ACTN</name>
<evidence type="ECO:0000313" key="2">
    <source>
        <dbReference type="EMBL" id="CAA9501924.1"/>
    </source>
</evidence>
<feature type="non-terminal residue" evidence="2">
    <location>
        <position position="228"/>
    </location>
</feature>